<comment type="caution">
    <text evidence="1">The sequence shown here is derived from an EMBL/GenBank/DDBJ whole genome shotgun (WGS) entry which is preliminary data.</text>
</comment>
<dbReference type="Proteomes" id="UP000095658">
    <property type="component" value="Unassembled WGS sequence"/>
</dbReference>
<name>A0A1E7DR58_9BACI</name>
<dbReference type="AlphaFoldDB" id="A0A1E7DR58"/>
<sequence length="313" mass="36988">MENKFKDIKRVANIDEFVDSLEFDQLPMVEEEMSLYHYTSIYGLEGIIKNKELWLSKSEFLNDKLELKYTLDTVMMLIEQFSGADKVTEELVFKEWIKRSIQNKFFSLEIYTLSLSTNKDSNLLWSNYANNDGYNIEFIYSELLHLLSENIAKSHEPKKVFVFPYAVIYNKEEQLKLLRKELTNLYKIFLCAFDKNDETLYYKYGAKPLANIVTYSIFFKDSSFHQEEEFRFAVYFTDERYAKKVTKFRIGNGVFIPYIPLSVGNNNNRKFIQSITIGPKNSLDIAEAGMEHFLDNNDMTEVEVKKSKIPYRY</sequence>
<dbReference type="InterPro" id="IPR021352">
    <property type="entry name" value="DUF2971"/>
</dbReference>
<dbReference type="RefSeq" id="WP_069937517.1">
    <property type="nucleotide sequence ID" value="NZ_MAMP01000012.1"/>
</dbReference>
<gene>
    <name evidence="1" type="ORF">BA724_01490</name>
</gene>
<dbReference type="EMBL" id="MAMP01000012">
    <property type="protein sequence ID" value="OES45519.1"/>
    <property type="molecule type" value="Genomic_DNA"/>
</dbReference>
<protein>
    <recommendedName>
        <fullName evidence="3">DUF2971 domain-containing protein</fullName>
    </recommendedName>
</protein>
<reference evidence="1 2" key="1">
    <citation type="submission" date="2016-06" db="EMBL/GenBank/DDBJ databases">
        <title>Domibacillus iocasae genome sequencing.</title>
        <authorList>
            <person name="Verma A."/>
            <person name="Pal Y."/>
            <person name="Ojha A.K."/>
            <person name="Krishnamurthi S."/>
        </authorList>
    </citation>
    <scope>NUCLEOTIDE SEQUENCE [LARGE SCALE GENOMIC DNA]</scope>
    <source>
        <strain evidence="1 2">DSM 29979</strain>
    </source>
</reference>
<dbReference type="Pfam" id="PF11185">
    <property type="entry name" value="DUF2971"/>
    <property type="match status" value="1"/>
</dbReference>
<accession>A0A1E7DR58</accession>
<dbReference type="OrthoDB" id="3034312at2"/>
<proteinExistence type="predicted"/>
<evidence type="ECO:0000313" key="2">
    <source>
        <dbReference type="Proteomes" id="UP000095658"/>
    </source>
</evidence>
<keyword evidence="2" id="KW-1185">Reference proteome</keyword>
<organism evidence="1 2">
    <name type="scientific">Domibacillus iocasae</name>
    <dbReference type="NCBI Taxonomy" id="1714016"/>
    <lineage>
        <taxon>Bacteria</taxon>
        <taxon>Bacillati</taxon>
        <taxon>Bacillota</taxon>
        <taxon>Bacilli</taxon>
        <taxon>Bacillales</taxon>
        <taxon>Bacillaceae</taxon>
        <taxon>Domibacillus</taxon>
    </lineage>
</organism>
<evidence type="ECO:0000313" key="1">
    <source>
        <dbReference type="EMBL" id="OES45519.1"/>
    </source>
</evidence>
<evidence type="ECO:0008006" key="3">
    <source>
        <dbReference type="Google" id="ProtNLM"/>
    </source>
</evidence>